<organism evidence="1 2">
    <name type="scientific">Stegodyphus mimosarum</name>
    <name type="common">African social velvet spider</name>
    <dbReference type="NCBI Taxonomy" id="407821"/>
    <lineage>
        <taxon>Eukaryota</taxon>
        <taxon>Metazoa</taxon>
        <taxon>Ecdysozoa</taxon>
        <taxon>Arthropoda</taxon>
        <taxon>Chelicerata</taxon>
        <taxon>Arachnida</taxon>
        <taxon>Araneae</taxon>
        <taxon>Araneomorphae</taxon>
        <taxon>Entelegynae</taxon>
        <taxon>Eresoidea</taxon>
        <taxon>Eresidae</taxon>
        <taxon>Stegodyphus</taxon>
    </lineage>
</organism>
<dbReference type="AlphaFoldDB" id="A0A087U534"/>
<sequence>MKTKAASEPTRNVAEASVAENNVDSFNIEDGDLDLEFDIKNLILDENIENEVNLDEDLLSED</sequence>
<evidence type="ECO:0000313" key="1">
    <source>
        <dbReference type="EMBL" id="KFM72473.1"/>
    </source>
</evidence>
<evidence type="ECO:0000313" key="2">
    <source>
        <dbReference type="Proteomes" id="UP000054359"/>
    </source>
</evidence>
<keyword evidence="2" id="KW-1185">Reference proteome</keyword>
<reference evidence="1 2" key="1">
    <citation type="submission" date="2013-11" db="EMBL/GenBank/DDBJ databases">
        <title>Genome sequencing of Stegodyphus mimosarum.</title>
        <authorList>
            <person name="Bechsgaard J."/>
        </authorList>
    </citation>
    <scope>NUCLEOTIDE SEQUENCE [LARGE SCALE GENOMIC DNA]</scope>
</reference>
<protein>
    <submittedName>
        <fullName evidence="1">Uncharacterized protein</fullName>
    </submittedName>
</protein>
<proteinExistence type="predicted"/>
<accession>A0A087U534</accession>
<feature type="non-terminal residue" evidence="1">
    <location>
        <position position="62"/>
    </location>
</feature>
<gene>
    <name evidence="1" type="ORF">X975_07930</name>
</gene>
<dbReference type="EMBL" id="KK118218">
    <property type="protein sequence ID" value="KFM72473.1"/>
    <property type="molecule type" value="Genomic_DNA"/>
</dbReference>
<dbReference type="Proteomes" id="UP000054359">
    <property type="component" value="Unassembled WGS sequence"/>
</dbReference>
<name>A0A087U534_STEMI</name>